<evidence type="ECO:0000256" key="3">
    <source>
        <dbReference type="ARBA" id="ARBA00022692"/>
    </source>
</evidence>
<dbReference type="PANTHER" id="PTHR30093:SF44">
    <property type="entry name" value="TYPE II SECRETION SYSTEM CORE PROTEIN G"/>
    <property type="match status" value="1"/>
</dbReference>
<dbReference type="PRINTS" id="PR00813">
    <property type="entry name" value="BCTERIALGSPG"/>
</dbReference>
<reference evidence="9" key="1">
    <citation type="submission" date="2017-04" db="EMBL/GenBank/DDBJ databases">
        <title>Function of individual gut microbiota members based on whole genome sequencing of pure cultures obtained from chicken caecum.</title>
        <authorList>
            <person name="Medvecky M."/>
            <person name="Cejkova D."/>
            <person name="Polansky O."/>
            <person name="Karasova D."/>
            <person name="Kubasova T."/>
            <person name="Cizek A."/>
            <person name="Rychlik I."/>
        </authorList>
    </citation>
    <scope>NUCLEOTIDE SEQUENCE [LARGE SCALE GENOMIC DNA]</scope>
    <source>
        <strain evidence="9">An273</strain>
    </source>
</reference>
<dbReference type="NCBIfam" id="TIGR02532">
    <property type="entry name" value="IV_pilin_GFxxxE"/>
    <property type="match status" value="1"/>
</dbReference>
<evidence type="ECO:0000313" key="9">
    <source>
        <dbReference type="Proteomes" id="UP000196368"/>
    </source>
</evidence>
<dbReference type="SUPFAM" id="SSF54523">
    <property type="entry name" value="Pili subunits"/>
    <property type="match status" value="1"/>
</dbReference>
<keyword evidence="2" id="KW-0488">Methylation</keyword>
<dbReference type="GO" id="GO:0015627">
    <property type="term" value="C:type II protein secretion system complex"/>
    <property type="evidence" value="ECO:0007669"/>
    <property type="project" value="InterPro"/>
</dbReference>
<name>A0A1Y4DHX6_9BACT</name>
<dbReference type="PANTHER" id="PTHR30093">
    <property type="entry name" value="GENERAL SECRETION PATHWAY PROTEIN G"/>
    <property type="match status" value="1"/>
</dbReference>
<dbReference type="OrthoDB" id="9920969at2"/>
<dbReference type="InterPro" id="IPR045584">
    <property type="entry name" value="Pilin-like"/>
</dbReference>
<sequence length="200" mass="20900">MNNKKGFTLIELLVVVLIIGILAAMAMPAYFKAVERARAAEADTMIGTVVNAQQRYKMKTGKYAQNWTSLDVAPANATATAVYCTKGTQAANCGGQNAFEITLYGTSAADQNTSGVIAKRVGTGQYTYTLEKLYDSTDTPYCVPGTAPDDAAFCMEYHGVETAGDLPYTKNPQGTGQGASAWPSGYKKPAGTGAAAGGGH</sequence>
<feature type="transmembrane region" description="Helical" evidence="7">
    <location>
        <begin position="12"/>
        <end position="31"/>
    </location>
</feature>
<evidence type="ECO:0000256" key="1">
    <source>
        <dbReference type="ARBA" id="ARBA00004167"/>
    </source>
</evidence>
<dbReference type="Gene3D" id="3.30.700.10">
    <property type="entry name" value="Glycoprotein, Type 4 Pilin"/>
    <property type="match status" value="1"/>
</dbReference>
<feature type="region of interest" description="Disordered" evidence="6">
    <location>
        <begin position="166"/>
        <end position="200"/>
    </location>
</feature>
<evidence type="ECO:0000256" key="7">
    <source>
        <dbReference type="SAM" id="Phobius"/>
    </source>
</evidence>
<protein>
    <recommendedName>
        <fullName evidence="10">Type II secretion system protein GspG C-terminal domain-containing protein</fullName>
    </recommendedName>
</protein>
<proteinExistence type="predicted"/>
<dbReference type="GO" id="GO:0016020">
    <property type="term" value="C:membrane"/>
    <property type="evidence" value="ECO:0007669"/>
    <property type="project" value="UniProtKB-SubCell"/>
</dbReference>
<keyword evidence="3 7" id="KW-0812">Transmembrane</keyword>
<keyword evidence="5 7" id="KW-0472">Membrane</keyword>
<dbReference type="GO" id="GO:0015628">
    <property type="term" value="P:protein secretion by the type II secretion system"/>
    <property type="evidence" value="ECO:0007669"/>
    <property type="project" value="InterPro"/>
</dbReference>
<dbReference type="RefSeq" id="WP_087288557.1">
    <property type="nucleotide sequence ID" value="NZ_NFJD01000003.1"/>
</dbReference>
<dbReference type="Pfam" id="PF07963">
    <property type="entry name" value="N_methyl"/>
    <property type="match status" value="1"/>
</dbReference>
<evidence type="ECO:0000256" key="6">
    <source>
        <dbReference type="SAM" id="MobiDB-lite"/>
    </source>
</evidence>
<evidence type="ECO:0000256" key="2">
    <source>
        <dbReference type="ARBA" id="ARBA00022481"/>
    </source>
</evidence>
<evidence type="ECO:0008006" key="10">
    <source>
        <dbReference type="Google" id="ProtNLM"/>
    </source>
</evidence>
<dbReference type="InterPro" id="IPR000983">
    <property type="entry name" value="Bac_GSPG_pilin"/>
</dbReference>
<dbReference type="AlphaFoldDB" id="A0A1Y4DHX6"/>
<dbReference type="PROSITE" id="PS00409">
    <property type="entry name" value="PROKAR_NTER_METHYL"/>
    <property type="match status" value="1"/>
</dbReference>
<keyword evidence="9" id="KW-1185">Reference proteome</keyword>
<dbReference type="EMBL" id="NFJD01000003">
    <property type="protein sequence ID" value="OUO56538.1"/>
    <property type="molecule type" value="Genomic_DNA"/>
</dbReference>
<evidence type="ECO:0000256" key="4">
    <source>
        <dbReference type="ARBA" id="ARBA00022989"/>
    </source>
</evidence>
<comment type="subcellular location">
    <subcellularLocation>
        <location evidence="1">Membrane</location>
        <topology evidence="1">Single-pass membrane protein</topology>
    </subcellularLocation>
</comment>
<organism evidence="8 9">
    <name type="scientific">Candidatus Avelusimicrobium gallicola</name>
    <dbReference type="NCBI Taxonomy" id="2562704"/>
    <lineage>
        <taxon>Bacteria</taxon>
        <taxon>Pseudomonadati</taxon>
        <taxon>Elusimicrobiota</taxon>
        <taxon>Elusimicrobia</taxon>
        <taxon>Elusimicrobiales</taxon>
        <taxon>Elusimicrobiaceae</taxon>
        <taxon>Candidatus Avelusimicrobium</taxon>
    </lineage>
</organism>
<dbReference type="InterPro" id="IPR012902">
    <property type="entry name" value="N_methyl_site"/>
</dbReference>
<accession>A0A1Y4DHX6</accession>
<evidence type="ECO:0000313" key="8">
    <source>
        <dbReference type="EMBL" id="OUO56538.1"/>
    </source>
</evidence>
<evidence type="ECO:0000256" key="5">
    <source>
        <dbReference type="ARBA" id="ARBA00023136"/>
    </source>
</evidence>
<gene>
    <name evidence="8" type="ORF">B5F75_04920</name>
</gene>
<keyword evidence="4 7" id="KW-1133">Transmembrane helix</keyword>
<comment type="caution">
    <text evidence="8">The sequence shown here is derived from an EMBL/GenBank/DDBJ whole genome shotgun (WGS) entry which is preliminary data.</text>
</comment>
<dbReference type="Proteomes" id="UP000196368">
    <property type="component" value="Unassembled WGS sequence"/>
</dbReference>